<keyword evidence="2" id="KW-1185">Reference proteome</keyword>
<dbReference type="RefSeq" id="WP_190861962.1">
    <property type="nucleotide sequence ID" value="NZ_JACXIY010000015.1"/>
</dbReference>
<dbReference type="EMBL" id="JACXIY010000015">
    <property type="protein sequence ID" value="MBD2869678.1"/>
    <property type="molecule type" value="Genomic_DNA"/>
</dbReference>
<comment type="caution">
    <text evidence="1">The sequence shown here is derived from an EMBL/GenBank/DDBJ whole genome shotgun (WGS) entry which is preliminary data.</text>
</comment>
<accession>A0A927CN91</accession>
<evidence type="ECO:0000313" key="2">
    <source>
        <dbReference type="Proteomes" id="UP000632125"/>
    </source>
</evidence>
<proteinExistence type="predicted"/>
<reference evidence="1" key="1">
    <citation type="submission" date="2020-09" db="EMBL/GenBank/DDBJ databases">
        <title>A novel bacterium of genus Paenibacillus, isolated from South China Sea.</title>
        <authorList>
            <person name="Huang H."/>
            <person name="Mo K."/>
            <person name="Hu Y."/>
        </authorList>
    </citation>
    <scope>NUCLEOTIDE SEQUENCE</scope>
    <source>
        <strain evidence="1">IB182493</strain>
    </source>
</reference>
<dbReference type="Proteomes" id="UP000632125">
    <property type="component" value="Unassembled WGS sequence"/>
</dbReference>
<organism evidence="1 2">
    <name type="scientific">Paenibacillus arenilitoris</name>
    <dbReference type="NCBI Taxonomy" id="2772299"/>
    <lineage>
        <taxon>Bacteria</taxon>
        <taxon>Bacillati</taxon>
        <taxon>Bacillota</taxon>
        <taxon>Bacilli</taxon>
        <taxon>Bacillales</taxon>
        <taxon>Paenibacillaceae</taxon>
        <taxon>Paenibacillus</taxon>
    </lineage>
</organism>
<gene>
    <name evidence="1" type="ORF">IDH41_13890</name>
</gene>
<protein>
    <submittedName>
        <fullName evidence="1">DUF2487 family protein</fullName>
    </submittedName>
</protein>
<dbReference type="Pfam" id="PF10673">
    <property type="entry name" value="DUF2487"/>
    <property type="match status" value="1"/>
</dbReference>
<dbReference type="InterPro" id="IPR019615">
    <property type="entry name" value="DUF2487"/>
</dbReference>
<sequence length="146" mass="16236">MKFSEIASEQWEELAPYLDTCLLPVTGLSGGEKPHEATQRLERLRDLLDLIEIPFKGRIVTYPAWHYANGANWQEALNGWCEAAKKSGFRYVIVASANQALELREHSADLCFLPDEDGKLPKATEVSETVRALWSGQAAESEAGSE</sequence>
<evidence type="ECO:0000313" key="1">
    <source>
        <dbReference type="EMBL" id="MBD2869678.1"/>
    </source>
</evidence>
<dbReference type="AlphaFoldDB" id="A0A927CN91"/>
<name>A0A927CN91_9BACL</name>